<dbReference type="Proteomes" id="UP001596220">
    <property type="component" value="Unassembled WGS sequence"/>
</dbReference>
<keyword evidence="1" id="KW-0472">Membrane</keyword>
<evidence type="ECO:0000313" key="3">
    <source>
        <dbReference type="Proteomes" id="UP001596220"/>
    </source>
</evidence>
<keyword evidence="1" id="KW-0812">Transmembrane</keyword>
<proteinExistence type="predicted"/>
<evidence type="ECO:0008006" key="4">
    <source>
        <dbReference type="Google" id="ProtNLM"/>
    </source>
</evidence>
<gene>
    <name evidence="2" type="ORF">ACFP3R_21945</name>
</gene>
<feature type="transmembrane region" description="Helical" evidence="1">
    <location>
        <begin position="20"/>
        <end position="41"/>
    </location>
</feature>
<feature type="transmembrane region" description="Helical" evidence="1">
    <location>
        <begin position="394"/>
        <end position="413"/>
    </location>
</feature>
<evidence type="ECO:0000313" key="2">
    <source>
        <dbReference type="EMBL" id="MFC6091940.1"/>
    </source>
</evidence>
<dbReference type="RefSeq" id="WP_380638240.1">
    <property type="nucleotide sequence ID" value="NZ_JBHSQO010000023.1"/>
</dbReference>
<keyword evidence="1" id="KW-1133">Transmembrane helix</keyword>
<evidence type="ECO:0000256" key="1">
    <source>
        <dbReference type="SAM" id="Phobius"/>
    </source>
</evidence>
<feature type="transmembrane region" description="Helical" evidence="1">
    <location>
        <begin position="193"/>
        <end position="213"/>
    </location>
</feature>
<dbReference type="EMBL" id="JBHSQO010000023">
    <property type="protein sequence ID" value="MFC6091940.1"/>
    <property type="molecule type" value="Genomic_DNA"/>
</dbReference>
<keyword evidence="3" id="KW-1185">Reference proteome</keyword>
<comment type="caution">
    <text evidence="2">The sequence shown here is derived from an EMBL/GenBank/DDBJ whole genome shotgun (WGS) entry which is preliminary data.</text>
</comment>
<organism evidence="2 3">
    <name type="scientific">Saccharothrix lopnurensis</name>
    <dbReference type="NCBI Taxonomy" id="1670621"/>
    <lineage>
        <taxon>Bacteria</taxon>
        <taxon>Bacillati</taxon>
        <taxon>Actinomycetota</taxon>
        <taxon>Actinomycetes</taxon>
        <taxon>Pseudonocardiales</taxon>
        <taxon>Pseudonocardiaceae</taxon>
        <taxon>Saccharothrix</taxon>
    </lineage>
</organism>
<protein>
    <recommendedName>
        <fullName evidence="4">Secreted protein</fullName>
    </recommendedName>
</protein>
<accession>A0ABW1PA23</accession>
<name>A0ABW1PA23_9PSEU</name>
<sequence>MPVIRTRLRGVVERTEHRFLAFAVLISVLGLLTAFSGWAALDLRQERAADAAERRAVLTASALDVYRAMADADAHSLNAVLVNPERSAPLRLRFRDDVSAATEALHISSSRSAGTGDDAYDQVWLLSRVLPLYTRLVEIGWTESDAGNPVGISYLSNASALVRTEILPVAERLHAAQSDAVVRAQRDAGAVPWLPLLSGVATLVALVAAQVSVTRRTRRRVNPGLALATALTCVALLGGGIVIGFVAARGAVGERELSIVGPLAEARNLGREADEAEARILIFPKAGDVSELDETFTGIEERVTAAGGDEVALAAMRAWREHDQALLGRVRGDVDAGPPVFTELVKLIIDPVPGSADTFGGQLDARLTALIDEHRAVATDSAGSAKATLANWDAVVLALLLAAVVSAVLGLGVRIREYYT</sequence>
<reference evidence="3" key="1">
    <citation type="journal article" date="2019" name="Int. J. Syst. Evol. Microbiol.">
        <title>The Global Catalogue of Microorganisms (GCM) 10K type strain sequencing project: providing services to taxonomists for standard genome sequencing and annotation.</title>
        <authorList>
            <consortium name="The Broad Institute Genomics Platform"/>
            <consortium name="The Broad Institute Genome Sequencing Center for Infectious Disease"/>
            <person name="Wu L."/>
            <person name="Ma J."/>
        </authorList>
    </citation>
    <scope>NUCLEOTIDE SEQUENCE [LARGE SCALE GENOMIC DNA]</scope>
    <source>
        <strain evidence="3">CGMCC 4.7246</strain>
    </source>
</reference>
<feature type="transmembrane region" description="Helical" evidence="1">
    <location>
        <begin position="225"/>
        <end position="248"/>
    </location>
</feature>